<dbReference type="PANTHER" id="PTHR21541:SF3">
    <property type="entry name" value="STRUCTURE-SPECIFIC ENDONUCLEASE SUBUNIT SLX4"/>
    <property type="match status" value="1"/>
</dbReference>
<sequence length="623" mass="70666">MTVKIAWFWPYLAGNMPGLVAHSKMVEASYMRKQQQQTAETPSKEKGKHAETIAQTDWYCAMQGRFLKNFYMMSENNDRLVDSFRPEIRAQQISKIALCGINLTPRPKKADRQPVAAPAPTPPPVQPVKISPILWSSPVADVYEPVLEEEADESCPCLSFELLTEVSSTPMPSFELMNETELNQQLDRFGAVQCARRKLFNSSGGFSRPLIQCSERRKWGEQEQRVVQEEIPVPDGPLLLLSTPKRNKGDLTETFMDCLRRPENEEVYNNLLNLNPVMMDRLLDMFGTELRARNVSRTAFAEMLDKLHVTYCVRKSDRLAEVSYVSALEQSQMSNPVVLRQNENVENEQFPEINKDDSYSVLDFKMIKEISVTPLPNFDSMSEIELNQQLDRVGTRPMCKAKAIQLLKKIYEATHPVLSDSTPITKKVADALSYGRPTLQQTKALDMAREKRTRAAISKMTGTNSQQQLANGETGNGTMGQMLSLSLPKLPLAKPKKDPNELTRSFLDWLRQPGNEDLYNDLLTLNPIMLDRLLDLFGPELRAQKISQIAFADMLDKLHVTYCPLRNATEKKDIVIPPGYRFYEAVSGIQPDEFLLFDSGMEKEIGGRILGFGRKSFILILKL</sequence>
<dbReference type="GO" id="GO:0000712">
    <property type="term" value="P:resolution of meiotic recombination intermediates"/>
    <property type="evidence" value="ECO:0007669"/>
    <property type="project" value="TreeGrafter"/>
</dbReference>
<dbReference type="GO" id="GO:0033557">
    <property type="term" value="C:Slx1-Slx4 complex"/>
    <property type="evidence" value="ECO:0007669"/>
    <property type="project" value="TreeGrafter"/>
</dbReference>
<evidence type="ECO:0000313" key="2">
    <source>
        <dbReference type="WBParaSite" id="jg7835"/>
    </source>
</evidence>
<dbReference type="WBParaSite" id="jg7835">
    <property type="protein sequence ID" value="jg7835"/>
    <property type="gene ID" value="jg7835"/>
</dbReference>
<dbReference type="AlphaFoldDB" id="A0A915EKY1"/>
<evidence type="ECO:0000313" key="1">
    <source>
        <dbReference type="Proteomes" id="UP000887574"/>
    </source>
</evidence>
<dbReference type="CDD" id="cd22999">
    <property type="entry name" value="SAP_SLX4"/>
    <property type="match status" value="1"/>
</dbReference>
<organism evidence="1 2">
    <name type="scientific">Ditylenchus dipsaci</name>
    <dbReference type="NCBI Taxonomy" id="166011"/>
    <lineage>
        <taxon>Eukaryota</taxon>
        <taxon>Metazoa</taxon>
        <taxon>Ecdysozoa</taxon>
        <taxon>Nematoda</taxon>
        <taxon>Chromadorea</taxon>
        <taxon>Rhabditida</taxon>
        <taxon>Tylenchina</taxon>
        <taxon>Tylenchomorpha</taxon>
        <taxon>Sphaerularioidea</taxon>
        <taxon>Anguinidae</taxon>
        <taxon>Anguininae</taxon>
        <taxon>Ditylenchus</taxon>
    </lineage>
</organism>
<name>A0A915EKY1_9BILA</name>
<proteinExistence type="predicted"/>
<accession>A0A915EKY1</accession>
<dbReference type="PANTHER" id="PTHR21541">
    <property type="entry name" value="BTB POZ DOMAIN CONTAINING 12"/>
    <property type="match status" value="1"/>
</dbReference>
<keyword evidence="1" id="KW-1185">Reference proteome</keyword>
<protein>
    <submittedName>
        <fullName evidence="2">Uncharacterized protein</fullName>
    </submittedName>
</protein>
<reference evidence="2" key="1">
    <citation type="submission" date="2022-11" db="UniProtKB">
        <authorList>
            <consortium name="WormBaseParasite"/>
        </authorList>
    </citation>
    <scope>IDENTIFICATION</scope>
</reference>
<dbReference type="Proteomes" id="UP000887574">
    <property type="component" value="Unplaced"/>
</dbReference>